<dbReference type="InterPro" id="IPR001633">
    <property type="entry name" value="EAL_dom"/>
</dbReference>
<dbReference type="PANTHER" id="PTHR33121:SF70">
    <property type="entry name" value="SIGNALING PROTEIN YKOW"/>
    <property type="match status" value="1"/>
</dbReference>
<gene>
    <name evidence="2" type="ORF">DU506_14170</name>
</gene>
<dbReference type="Pfam" id="PF00563">
    <property type="entry name" value="EAL"/>
    <property type="match status" value="1"/>
</dbReference>
<comment type="caution">
    <text evidence="2">The sequence shown here is derived from an EMBL/GenBank/DDBJ whole genome shotgun (WGS) entry which is preliminary data.</text>
</comment>
<dbReference type="Proteomes" id="UP000253204">
    <property type="component" value="Unassembled WGS sequence"/>
</dbReference>
<dbReference type="OrthoDB" id="1673646at2"/>
<organism evidence="2 3">
    <name type="scientific">Vreelandella rituensis</name>
    <dbReference type="NCBI Taxonomy" id="2282306"/>
    <lineage>
        <taxon>Bacteria</taxon>
        <taxon>Pseudomonadati</taxon>
        <taxon>Pseudomonadota</taxon>
        <taxon>Gammaproteobacteria</taxon>
        <taxon>Oceanospirillales</taxon>
        <taxon>Halomonadaceae</taxon>
        <taxon>Vreelandella</taxon>
    </lineage>
</organism>
<evidence type="ECO:0000259" key="1">
    <source>
        <dbReference type="PROSITE" id="PS50883"/>
    </source>
</evidence>
<keyword evidence="3" id="KW-1185">Reference proteome</keyword>
<evidence type="ECO:0000313" key="2">
    <source>
        <dbReference type="EMBL" id="RCV88725.1"/>
    </source>
</evidence>
<evidence type="ECO:0000313" key="3">
    <source>
        <dbReference type="Proteomes" id="UP000253204"/>
    </source>
</evidence>
<proteinExistence type="predicted"/>
<dbReference type="GO" id="GO:0071111">
    <property type="term" value="F:cyclic-guanylate-specific phosphodiesterase activity"/>
    <property type="evidence" value="ECO:0007669"/>
    <property type="project" value="InterPro"/>
</dbReference>
<accession>A0A368TVD6</accession>
<name>A0A368TVD6_9GAMM</name>
<protein>
    <submittedName>
        <fullName evidence="2">EAL domain-containing protein</fullName>
    </submittedName>
</protein>
<dbReference type="InterPro" id="IPR035919">
    <property type="entry name" value="EAL_sf"/>
</dbReference>
<reference evidence="2 3" key="1">
    <citation type="submission" date="2018-07" db="EMBL/GenBank/DDBJ databases">
        <title>Halomonas rutogse sp. nov., isolated from Lake TangqianCo on Tibetan Plateau.</title>
        <authorList>
            <person name="Lu H."/>
            <person name="Xing P."/>
            <person name="Wu Q."/>
        </authorList>
    </citation>
    <scope>NUCLEOTIDE SEQUENCE [LARGE SCALE GENOMIC DNA]</scope>
    <source>
        <strain evidence="2 3">TQ8S</strain>
    </source>
</reference>
<dbReference type="PROSITE" id="PS50883">
    <property type="entry name" value="EAL"/>
    <property type="match status" value="1"/>
</dbReference>
<dbReference type="AlphaFoldDB" id="A0A368TVD6"/>
<feature type="domain" description="EAL" evidence="1">
    <location>
        <begin position="1"/>
        <end position="76"/>
    </location>
</feature>
<sequence>MCRNRRETPVYRATLAIVESVIYLAHRFSKRVVAEGVKSDAHIHRLQGMGCDLLQGFGISKPMPAETLRSWYVERE</sequence>
<dbReference type="PANTHER" id="PTHR33121">
    <property type="entry name" value="CYCLIC DI-GMP PHOSPHODIESTERASE PDEF"/>
    <property type="match status" value="1"/>
</dbReference>
<dbReference type="InterPro" id="IPR050706">
    <property type="entry name" value="Cyclic-di-GMP_PDE-like"/>
</dbReference>
<dbReference type="SUPFAM" id="SSF141868">
    <property type="entry name" value="EAL domain-like"/>
    <property type="match status" value="1"/>
</dbReference>
<dbReference type="EMBL" id="QPIJ01000037">
    <property type="protein sequence ID" value="RCV88725.1"/>
    <property type="molecule type" value="Genomic_DNA"/>
</dbReference>
<dbReference type="Gene3D" id="3.20.20.450">
    <property type="entry name" value="EAL domain"/>
    <property type="match status" value="1"/>
</dbReference>